<evidence type="ECO:0000313" key="2">
    <source>
        <dbReference type="Proteomes" id="UP000176186"/>
    </source>
</evidence>
<dbReference type="AlphaFoldDB" id="A0A1F6BFH0"/>
<accession>A0A1F6BFH0</accession>
<organism evidence="1 2">
    <name type="scientific">Candidatus Gottesmanbacteria bacterium RIFOXYB1_FULL_47_11</name>
    <dbReference type="NCBI Taxonomy" id="1798401"/>
    <lineage>
        <taxon>Bacteria</taxon>
        <taxon>Candidatus Gottesmaniibacteriota</taxon>
    </lineage>
</organism>
<dbReference type="EMBL" id="MFKE01000008">
    <property type="protein sequence ID" value="OGG35685.1"/>
    <property type="molecule type" value="Genomic_DNA"/>
</dbReference>
<protein>
    <submittedName>
        <fullName evidence="1">Uncharacterized protein</fullName>
    </submittedName>
</protein>
<comment type="caution">
    <text evidence="1">The sequence shown here is derived from an EMBL/GenBank/DDBJ whole genome shotgun (WGS) entry which is preliminary data.</text>
</comment>
<dbReference type="Proteomes" id="UP000176186">
    <property type="component" value="Unassembled WGS sequence"/>
</dbReference>
<gene>
    <name evidence="1" type="ORF">A2363_04160</name>
</gene>
<evidence type="ECO:0000313" key="1">
    <source>
        <dbReference type="EMBL" id="OGG35685.1"/>
    </source>
</evidence>
<reference evidence="1 2" key="1">
    <citation type="journal article" date="2016" name="Nat. Commun.">
        <title>Thousands of microbial genomes shed light on interconnected biogeochemical processes in an aquifer system.</title>
        <authorList>
            <person name="Anantharaman K."/>
            <person name="Brown C.T."/>
            <person name="Hug L.A."/>
            <person name="Sharon I."/>
            <person name="Castelle C.J."/>
            <person name="Probst A.J."/>
            <person name="Thomas B.C."/>
            <person name="Singh A."/>
            <person name="Wilkins M.J."/>
            <person name="Karaoz U."/>
            <person name="Brodie E.L."/>
            <person name="Williams K.H."/>
            <person name="Hubbard S.S."/>
            <person name="Banfield J.F."/>
        </authorList>
    </citation>
    <scope>NUCLEOTIDE SEQUENCE [LARGE SCALE GENOMIC DNA]</scope>
</reference>
<proteinExistence type="predicted"/>
<name>A0A1F6BFH0_9BACT</name>
<sequence>MGTPKETIQQIDRLRSAEPLTSWTIGKQIFRAFDGYDTYQPPSAQLEFLLRNYLVYPTHDGAPLFTLTSPNPEDPILPWENYRPTDFSSTETSYNYSAYSPEFFPGPLNFAPHVITVTNTHHRYLNRTKEERDIIMGRHSNLITPYWYIKGEHPVNPRLMTDILAVSDLLRTRDHELIQLWKLDDPKEVYTLQAGLTLYDISLGDFCRVLTAAPEEL</sequence>